<evidence type="ECO:0000313" key="3">
    <source>
        <dbReference type="EMBL" id="KAL2321996.1"/>
    </source>
</evidence>
<feature type="compositionally biased region" description="Acidic residues" evidence="1">
    <location>
        <begin position="53"/>
        <end position="62"/>
    </location>
</feature>
<keyword evidence="2" id="KW-0812">Transmembrane</keyword>
<accession>A0ABD1LEV0</accession>
<dbReference type="AlphaFoldDB" id="A0ABD1LEV0"/>
<protein>
    <submittedName>
        <fullName evidence="3">Uncharacterized protein</fullName>
    </submittedName>
</protein>
<evidence type="ECO:0000256" key="1">
    <source>
        <dbReference type="SAM" id="MobiDB-lite"/>
    </source>
</evidence>
<sequence length="239" mass="26897">MVGCGMVQEMARPNCTYGRAAVDQSQRAVPAHSTLSTAEGWSAHGSRGHQQVDEVDTEEETEAKETNIKVESFVDIDGDSWVGDEPLEEGMRDEGFRTLSYSTFVVVLLSCLLLLASMETFSLTAFFPHSSITLSLLKHAHFALCFLFIDCFVQLMRTQILPSREELEGLCFFYDPSHQDTMLSIHRAWEKSIRIGNKELRSLGSLLPMTTRNGRVRGGVWSIYPRHTHVNSEEHARIS</sequence>
<evidence type="ECO:0000256" key="2">
    <source>
        <dbReference type="SAM" id="Phobius"/>
    </source>
</evidence>
<name>A0ABD1LEV0_9FABA</name>
<keyword evidence="2" id="KW-1133">Transmembrane helix</keyword>
<proteinExistence type="predicted"/>
<feature type="transmembrane region" description="Helical" evidence="2">
    <location>
        <begin position="101"/>
        <end position="127"/>
    </location>
</feature>
<feature type="region of interest" description="Disordered" evidence="1">
    <location>
        <begin position="33"/>
        <end position="64"/>
    </location>
</feature>
<dbReference type="EMBL" id="JBGMDY010000009">
    <property type="protein sequence ID" value="KAL2321996.1"/>
    <property type="molecule type" value="Genomic_DNA"/>
</dbReference>
<gene>
    <name evidence="3" type="ORF">Fmac_026375</name>
</gene>
<dbReference type="Proteomes" id="UP001603857">
    <property type="component" value="Unassembled WGS sequence"/>
</dbReference>
<keyword evidence="2" id="KW-0472">Membrane</keyword>
<reference evidence="3 4" key="1">
    <citation type="submission" date="2024-08" db="EMBL/GenBank/DDBJ databases">
        <title>Insights into the chromosomal genome structure of Flemingia macrophylla.</title>
        <authorList>
            <person name="Ding Y."/>
            <person name="Zhao Y."/>
            <person name="Bi W."/>
            <person name="Wu M."/>
            <person name="Zhao G."/>
            <person name="Gong Y."/>
            <person name="Li W."/>
            <person name="Zhang P."/>
        </authorList>
    </citation>
    <scope>NUCLEOTIDE SEQUENCE [LARGE SCALE GENOMIC DNA]</scope>
    <source>
        <strain evidence="3">DYQJB</strain>
        <tissue evidence="3">Leaf</tissue>
    </source>
</reference>
<evidence type="ECO:0000313" key="4">
    <source>
        <dbReference type="Proteomes" id="UP001603857"/>
    </source>
</evidence>
<keyword evidence="4" id="KW-1185">Reference proteome</keyword>
<organism evidence="3 4">
    <name type="scientific">Flemingia macrophylla</name>
    <dbReference type="NCBI Taxonomy" id="520843"/>
    <lineage>
        <taxon>Eukaryota</taxon>
        <taxon>Viridiplantae</taxon>
        <taxon>Streptophyta</taxon>
        <taxon>Embryophyta</taxon>
        <taxon>Tracheophyta</taxon>
        <taxon>Spermatophyta</taxon>
        <taxon>Magnoliopsida</taxon>
        <taxon>eudicotyledons</taxon>
        <taxon>Gunneridae</taxon>
        <taxon>Pentapetalae</taxon>
        <taxon>rosids</taxon>
        <taxon>fabids</taxon>
        <taxon>Fabales</taxon>
        <taxon>Fabaceae</taxon>
        <taxon>Papilionoideae</taxon>
        <taxon>50 kb inversion clade</taxon>
        <taxon>NPAAA clade</taxon>
        <taxon>indigoferoid/millettioid clade</taxon>
        <taxon>Phaseoleae</taxon>
        <taxon>Flemingia</taxon>
    </lineage>
</organism>
<feature type="transmembrane region" description="Helical" evidence="2">
    <location>
        <begin position="139"/>
        <end position="156"/>
    </location>
</feature>
<comment type="caution">
    <text evidence="3">The sequence shown here is derived from an EMBL/GenBank/DDBJ whole genome shotgun (WGS) entry which is preliminary data.</text>
</comment>